<evidence type="ECO:0000313" key="3">
    <source>
        <dbReference type="EMBL" id="CAD0106569.1"/>
    </source>
</evidence>
<dbReference type="Proteomes" id="UP000745764">
    <property type="component" value="Unassembled WGS sequence"/>
</dbReference>
<keyword evidence="4" id="KW-1185">Reference proteome</keyword>
<comment type="similarity">
    <text evidence="1">Belongs to the metallo-dependent hydrolases superfamily.</text>
</comment>
<proteinExistence type="inferred from homology"/>
<feature type="domain" description="Amidohydrolase-related" evidence="2">
    <location>
        <begin position="195"/>
        <end position="355"/>
    </location>
</feature>
<dbReference type="AlphaFoldDB" id="A0A9N8KBF0"/>
<dbReference type="PANTHER" id="PTHR43569:SF2">
    <property type="entry name" value="AMIDOHYDROLASE-RELATED DOMAIN-CONTAINING PROTEIN"/>
    <property type="match status" value="1"/>
</dbReference>
<sequence>DKTPTMSPSYPIIDSHIHLWPASAADANGHAWMNDPDFILSKQHILSDYTTASSSNPPTGVIYVETDRRLQDPSTSSLESWAAEPIKELQFLRSIVEGGYGAEASNLLQGIVTWAPVHQGPQVFSQWLEVAEKTTGPKTWERVKGFRFLLQAIPDKTEFENLVLSDDFISILKSFSQRQKQFTFDVGIDQRSGGTWQLETFTKVLEKVYDNVPEDKRTVLVLNHMCKPNYTSTSSDSFSRWKTCIQTFASYPQTYMKLSGAFSELSNDASPVDTADPKELASRIQAWTEVVFDAFGPQRVMFGSDWPVCNVKGPKEEQSWPIWTNVVEEVLSRRNCTEQERERVWNGTAREAYGL</sequence>
<dbReference type="InterPro" id="IPR006680">
    <property type="entry name" value="Amidohydro-rel"/>
</dbReference>
<dbReference type="SUPFAM" id="SSF51556">
    <property type="entry name" value="Metallo-dependent hydrolases"/>
    <property type="match status" value="1"/>
</dbReference>
<dbReference type="InterPro" id="IPR052350">
    <property type="entry name" value="Metallo-dep_Lactonases"/>
</dbReference>
<dbReference type="EMBL" id="CAINUL010000001">
    <property type="protein sequence ID" value="CAD0106569.1"/>
    <property type="molecule type" value="Genomic_DNA"/>
</dbReference>
<dbReference type="Gene3D" id="3.20.20.140">
    <property type="entry name" value="Metal-dependent hydrolases"/>
    <property type="match status" value="1"/>
</dbReference>
<organism evidence="3 4">
    <name type="scientific">Aureobasidium uvarum</name>
    <dbReference type="NCBI Taxonomy" id="2773716"/>
    <lineage>
        <taxon>Eukaryota</taxon>
        <taxon>Fungi</taxon>
        <taxon>Dikarya</taxon>
        <taxon>Ascomycota</taxon>
        <taxon>Pezizomycotina</taxon>
        <taxon>Dothideomycetes</taxon>
        <taxon>Dothideomycetidae</taxon>
        <taxon>Dothideales</taxon>
        <taxon>Saccotheciaceae</taxon>
        <taxon>Aureobasidium</taxon>
    </lineage>
</organism>
<feature type="non-terminal residue" evidence="3">
    <location>
        <position position="355"/>
    </location>
</feature>
<name>A0A9N8KBF0_9PEZI</name>
<reference evidence="3" key="1">
    <citation type="submission" date="2020-06" db="EMBL/GenBank/DDBJ databases">
        <authorList>
            <person name="Onetto C."/>
        </authorList>
    </citation>
    <scope>NUCLEOTIDE SEQUENCE</scope>
</reference>
<evidence type="ECO:0000256" key="1">
    <source>
        <dbReference type="ARBA" id="ARBA00038310"/>
    </source>
</evidence>
<dbReference type="InterPro" id="IPR032466">
    <property type="entry name" value="Metal_Hydrolase"/>
</dbReference>
<evidence type="ECO:0000313" key="4">
    <source>
        <dbReference type="Proteomes" id="UP000745764"/>
    </source>
</evidence>
<evidence type="ECO:0000259" key="2">
    <source>
        <dbReference type="Pfam" id="PF04909"/>
    </source>
</evidence>
<gene>
    <name evidence="3" type="ORF">AWRI4620_LOCUS824</name>
</gene>
<comment type="caution">
    <text evidence="3">The sequence shown here is derived from an EMBL/GenBank/DDBJ whole genome shotgun (WGS) entry which is preliminary data.</text>
</comment>
<dbReference type="OrthoDB" id="2135488at2759"/>
<dbReference type="PANTHER" id="PTHR43569">
    <property type="entry name" value="AMIDOHYDROLASE"/>
    <property type="match status" value="1"/>
</dbReference>
<dbReference type="GO" id="GO:0016787">
    <property type="term" value="F:hydrolase activity"/>
    <property type="evidence" value="ECO:0007669"/>
    <property type="project" value="InterPro"/>
</dbReference>
<dbReference type="Pfam" id="PF04909">
    <property type="entry name" value="Amidohydro_2"/>
    <property type="match status" value="1"/>
</dbReference>
<protein>
    <recommendedName>
        <fullName evidence="2">Amidohydrolase-related domain-containing protein</fullName>
    </recommendedName>
</protein>
<accession>A0A9N8KBF0</accession>